<dbReference type="EMBL" id="NOXT01000071">
    <property type="protein sequence ID" value="OYQ34053.1"/>
    <property type="molecule type" value="Genomic_DNA"/>
</dbReference>
<sequence>MDEVIVRSSSKILWLAGVAGIVASSAAASPNDVQDLRRAGEIMPFDVIQRRVVQETPGEYMGSQFDPGTRRYRFRFMRDGNVINVDVDARTGERVRQRQSF</sequence>
<evidence type="ECO:0000313" key="1">
    <source>
        <dbReference type="EMBL" id="OYQ34053.1"/>
    </source>
</evidence>
<dbReference type="AlphaFoldDB" id="A0A255YXT8"/>
<proteinExistence type="predicted"/>
<evidence type="ECO:0000313" key="2">
    <source>
        <dbReference type="Proteomes" id="UP000216991"/>
    </source>
</evidence>
<name>A0A255YXT8_9SPHN</name>
<keyword evidence="2" id="KW-1185">Reference proteome</keyword>
<dbReference type="Proteomes" id="UP000216991">
    <property type="component" value="Unassembled WGS sequence"/>
</dbReference>
<comment type="caution">
    <text evidence="1">The sequence shown here is derived from an EMBL/GenBank/DDBJ whole genome shotgun (WGS) entry which is preliminary data.</text>
</comment>
<accession>A0A255YXT8</accession>
<protein>
    <recommendedName>
        <fullName evidence="3">PepSY domain-containing protein</fullName>
    </recommendedName>
</protein>
<reference evidence="1 2" key="1">
    <citation type="submission" date="2017-07" db="EMBL/GenBank/DDBJ databases">
        <title>Sandarakinorhabdus cyanobacteriorum sp. nov., a novel bacterium isolated from cyanobacterial aggregates in a eutrophic lake.</title>
        <authorList>
            <person name="Cai H."/>
        </authorList>
    </citation>
    <scope>NUCLEOTIDE SEQUENCE [LARGE SCALE GENOMIC DNA]</scope>
    <source>
        <strain evidence="1 2">TH057</strain>
    </source>
</reference>
<gene>
    <name evidence="1" type="ORF">CHU93_02590</name>
</gene>
<organism evidence="1 2">
    <name type="scientific">Sandarakinorhabdus cyanobacteriorum</name>
    <dbReference type="NCBI Taxonomy" id="1981098"/>
    <lineage>
        <taxon>Bacteria</taxon>
        <taxon>Pseudomonadati</taxon>
        <taxon>Pseudomonadota</taxon>
        <taxon>Alphaproteobacteria</taxon>
        <taxon>Sphingomonadales</taxon>
        <taxon>Sphingosinicellaceae</taxon>
        <taxon>Sandarakinorhabdus</taxon>
    </lineage>
</organism>
<evidence type="ECO:0008006" key="3">
    <source>
        <dbReference type="Google" id="ProtNLM"/>
    </source>
</evidence>